<feature type="signal peptide" evidence="1">
    <location>
        <begin position="1"/>
        <end position="22"/>
    </location>
</feature>
<evidence type="ECO:0000313" key="2">
    <source>
        <dbReference type="EMBL" id="KAJ8070507.1"/>
    </source>
</evidence>
<comment type="caution">
    <text evidence="2">The sequence shown here is derived from an EMBL/GenBank/DDBJ whole genome shotgun (WGS) entry which is preliminary data.</text>
</comment>
<dbReference type="Proteomes" id="UP001152300">
    <property type="component" value="Unassembled WGS sequence"/>
</dbReference>
<evidence type="ECO:0008006" key="4">
    <source>
        <dbReference type="Google" id="ProtNLM"/>
    </source>
</evidence>
<dbReference type="AlphaFoldDB" id="A0A9X0AX11"/>
<sequence length="106" mass="12160">MLAIAHFLAIVSIWELVLPAAGDQSGIHYFVCSLFENHLINSLPLEDRSPVVRICSLIAHQLCWLLKDKNILILHARQQQLPNCNGLFLQQTPDHQWLYLRDHGLL</sequence>
<gene>
    <name evidence="2" type="ORF">OCU04_000880</name>
</gene>
<reference evidence="2" key="1">
    <citation type="submission" date="2022-11" db="EMBL/GenBank/DDBJ databases">
        <title>Genome Resource of Sclerotinia nivalis Strain SnTB1, a Plant Pathogen Isolated from American Ginseng.</title>
        <authorList>
            <person name="Fan S."/>
        </authorList>
    </citation>
    <scope>NUCLEOTIDE SEQUENCE</scope>
    <source>
        <strain evidence="2">SnTB1</strain>
    </source>
</reference>
<organism evidence="2 3">
    <name type="scientific">Sclerotinia nivalis</name>
    <dbReference type="NCBI Taxonomy" id="352851"/>
    <lineage>
        <taxon>Eukaryota</taxon>
        <taxon>Fungi</taxon>
        <taxon>Dikarya</taxon>
        <taxon>Ascomycota</taxon>
        <taxon>Pezizomycotina</taxon>
        <taxon>Leotiomycetes</taxon>
        <taxon>Helotiales</taxon>
        <taxon>Sclerotiniaceae</taxon>
        <taxon>Sclerotinia</taxon>
    </lineage>
</organism>
<keyword evidence="3" id="KW-1185">Reference proteome</keyword>
<accession>A0A9X0AX11</accession>
<keyword evidence="1" id="KW-0732">Signal</keyword>
<evidence type="ECO:0000313" key="3">
    <source>
        <dbReference type="Proteomes" id="UP001152300"/>
    </source>
</evidence>
<protein>
    <recommendedName>
        <fullName evidence="4">Secreted protein</fullName>
    </recommendedName>
</protein>
<evidence type="ECO:0000256" key="1">
    <source>
        <dbReference type="SAM" id="SignalP"/>
    </source>
</evidence>
<name>A0A9X0AX11_9HELO</name>
<proteinExistence type="predicted"/>
<dbReference type="EMBL" id="JAPEIS010000001">
    <property type="protein sequence ID" value="KAJ8070507.1"/>
    <property type="molecule type" value="Genomic_DNA"/>
</dbReference>
<feature type="chain" id="PRO_5040748624" description="Secreted protein" evidence="1">
    <location>
        <begin position="23"/>
        <end position="106"/>
    </location>
</feature>